<dbReference type="SUPFAM" id="SSF55874">
    <property type="entry name" value="ATPase domain of HSP90 chaperone/DNA topoisomerase II/histidine kinase"/>
    <property type="match status" value="1"/>
</dbReference>
<dbReference type="InterPro" id="IPR036097">
    <property type="entry name" value="HisK_dim/P_sf"/>
</dbReference>
<dbReference type="PANTHER" id="PTHR43304:SF1">
    <property type="entry name" value="PAC DOMAIN-CONTAINING PROTEIN"/>
    <property type="match status" value="1"/>
</dbReference>
<feature type="domain" description="PAS" evidence="9">
    <location>
        <begin position="334"/>
        <end position="404"/>
    </location>
</feature>
<comment type="catalytic activity">
    <reaction evidence="1">
        <text>ATP + protein L-histidine = ADP + protein N-phospho-L-histidine.</text>
        <dbReference type="EC" id="2.7.13.3"/>
    </reaction>
</comment>
<dbReference type="InterPro" id="IPR052162">
    <property type="entry name" value="Sensor_kinase/Photoreceptor"/>
</dbReference>
<keyword evidence="7" id="KW-0472">Membrane</keyword>
<gene>
    <name evidence="11" type="ORF">E1163_11665</name>
</gene>
<evidence type="ECO:0000256" key="6">
    <source>
        <dbReference type="SAM" id="Coils"/>
    </source>
</evidence>
<dbReference type="InterPro" id="IPR005467">
    <property type="entry name" value="His_kinase_dom"/>
</dbReference>
<comment type="caution">
    <text evidence="11">The sequence shown here is derived from an EMBL/GenBank/DDBJ whole genome shotgun (WGS) entry which is preliminary data.</text>
</comment>
<accession>A0ABW9RPI0</accession>
<keyword evidence="7" id="KW-1133">Transmembrane helix</keyword>
<evidence type="ECO:0000259" key="8">
    <source>
        <dbReference type="PROSITE" id="PS50109"/>
    </source>
</evidence>
<dbReference type="InterPro" id="IPR003594">
    <property type="entry name" value="HATPase_dom"/>
</dbReference>
<dbReference type="Gene3D" id="1.10.287.130">
    <property type="match status" value="1"/>
</dbReference>
<keyword evidence="3" id="KW-0597">Phosphoprotein</keyword>
<evidence type="ECO:0000313" key="12">
    <source>
        <dbReference type="Proteomes" id="UP000798808"/>
    </source>
</evidence>
<keyword evidence="5" id="KW-0418">Kinase</keyword>
<evidence type="ECO:0000256" key="2">
    <source>
        <dbReference type="ARBA" id="ARBA00012438"/>
    </source>
</evidence>
<dbReference type="Gene3D" id="3.30.450.20">
    <property type="entry name" value="PAS domain"/>
    <property type="match status" value="4"/>
</dbReference>
<evidence type="ECO:0000256" key="4">
    <source>
        <dbReference type="ARBA" id="ARBA00022679"/>
    </source>
</evidence>
<keyword evidence="12" id="KW-1185">Reference proteome</keyword>
<dbReference type="SMART" id="SM00091">
    <property type="entry name" value="PAS"/>
    <property type="match status" value="3"/>
</dbReference>
<evidence type="ECO:0000256" key="3">
    <source>
        <dbReference type="ARBA" id="ARBA00022553"/>
    </source>
</evidence>
<dbReference type="InterPro" id="IPR036890">
    <property type="entry name" value="HATPase_C_sf"/>
</dbReference>
<dbReference type="Gene3D" id="3.30.565.10">
    <property type="entry name" value="Histidine kinase-like ATPase, C-terminal domain"/>
    <property type="match status" value="1"/>
</dbReference>
<dbReference type="InterPro" id="IPR001610">
    <property type="entry name" value="PAC"/>
</dbReference>
<dbReference type="InterPro" id="IPR035965">
    <property type="entry name" value="PAS-like_dom_sf"/>
</dbReference>
<feature type="domain" description="PAC" evidence="10">
    <location>
        <begin position="408"/>
        <end position="460"/>
    </location>
</feature>
<dbReference type="CDD" id="cd00130">
    <property type="entry name" value="PAS"/>
    <property type="match status" value="3"/>
</dbReference>
<proteinExistence type="predicted"/>
<feature type="transmembrane region" description="Helical" evidence="7">
    <location>
        <begin position="38"/>
        <end position="60"/>
    </location>
</feature>
<evidence type="ECO:0000259" key="9">
    <source>
        <dbReference type="PROSITE" id="PS50112"/>
    </source>
</evidence>
<feature type="domain" description="PAC" evidence="10">
    <location>
        <begin position="154"/>
        <end position="206"/>
    </location>
</feature>
<dbReference type="PANTHER" id="PTHR43304">
    <property type="entry name" value="PHYTOCHROME-LIKE PROTEIN CPH1"/>
    <property type="match status" value="1"/>
</dbReference>
<evidence type="ECO:0000259" key="10">
    <source>
        <dbReference type="PROSITE" id="PS50113"/>
    </source>
</evidence>
<dbReference type="InterPro" id="IPR000700">
    <property type="entry name" value="PAS-assoc_C"/>
</dbReference>
<organism evidence="11 12">
    <name type="scientific">Fulvivirga kasyanovii</name>
    <dbReference type="NCBI Taxonomy" id="396812"/>
    <lineage>
        <taxon>Bacteria</taxon>
        <taxon>Pseudomonadati</taxon>
        <taxon>Bacteroidota</taxon>
        <taxon>Cytophagia</taxon>
        <taxon>Cytophagales</taxon>
        <taxon>Fulvivirgaceae</taxon>
        <taxon>Fulvivirga</taxon>
    </lineage>
</organism>
<dbReference type="InterPro" id="IPR000014">
    <property type="entry name" value="PAS"/>
</dbReference>
<dbReference type="RefSeq" id="WP_155171865.1">
    <property type="nucleotide sequence ID" value="NZ_BAAAFL010000002.1"/>
</dbReference>
<sequence>MGRKSNIPILALLVLIVIAILIVLQYNQSSAIPATPEIIIYILVMALLIAFWLVLKALLFDDQNHIRDNKTVEWLEADLRKLEKRYKTIIEEAPHAIAMFDLDMKYIAASRKWLTDYGIKHADITGLSHYEIFPEIGDEWKKIHQECLQGAINTCEETSFLRADGSVQWITWDVRPWYTSKHTIGGLLMYTSDITEAKEKEFGKKRIENILGKASEMARIGTWEIDLATGGVTWNRITREILEMPENLKTDYTYIFKFFKKGKNRAMIEKAVAEAINLNKSYDLDLELVTARGNSLWARVMGQPEFIHGQCQRLYGVFQDINEKKKNEQIIQEERRLLRTIIDNIPLNVYTKDLLSRKTLVNRSECEYMGLKEEEILGKSDFDLFPEDSASESVKQDQYVFTTGKPLKNLECRHVKNDNTITWFMFSKVPLRDKTGKITGLLGISYDITSRKVAENQARMLLANLKTIMDATTEVSIISTDLNGTIMHFNKGAENLLGYRAGEVEHKETPVIFHDKNEIHQREKELSALLRKEVSGFDVFVEYARQGQSESREWTYIKKDGSQIKVQLVVTAIKNENNVTTGFLGIATDITERVENQKKLLEAKANLEVLTERLTEQNAQLANFAHITSHNLRSPVGNLSSLLHLYKLAETKEERKQIFEKFKTVIQHLSSTLNTLIETLKNEESNSKETEIIEFQEVFNKTLEIITAQIIESDAIITCDFLKAPVINYNRNYLESIFLNLLTNAIKYRALGRSPVIHVETKVSEAGITLAITDNGLGIDLTKHGDKLFCLNKTFHDNPEAKGVGLYITKTHVESMGGNICVDSQVDKGSTFKVNF</sequence>
<evidence type="ECO:0000313" key="11">
    <source>
        <dbReference type="EMBL" id="MTI25601.1"/>
    </source>
</evidence>
<feature type="transmembrane region" description="Helical" evidence="7">
    <location>
        <begin position="7"/>
        <end position="26"/>
    </location>
</feature>
<evidence type="ECO:0000256" key="1">
    <source>
        <dbReference type="ARBA" id="ARBA00000085"/>
    </source>
</evidence>
<dbReference type="PRINTS" id="PR00344">
    <property type="entry name" value="BCTRLSENSOR"/>
</dbReference>
<keyword evidence="6" id="KW-0175">Coiled coil</keyword>
<dbReference type="InterPro" id="IPR013656">
    <property type="entry name" value="PAS_4"/>
</dbReference>
<dbReference type="Pfam" id="PF13426">
    <property type="entry name" value="PAS_9"/>
    <property type="match status" value="1"/>
</dbReference>
<dbReference type="PROSITE" id="PS50113">
    <property type="entry name" value="PAC"/>
    <property type="match status" value="4"/>
</dbReference>
<keyword evidence="4" id="KW-0808">Transferase</keyword>
<dbReference type="EC" id="2.7.13.3" evidence="2"/>
<dbReference type="PROSITE" id="PS50112">
    <property type="entry name" value="PAS"/>
    <property type="match status" value="2"/>
</dbReference>
<dbReference type="PROSITE" id="PS50109">
    <property type="entry name" value="HIS_KIN"/>
    <property type="match status" value="1"/>
</dbReference>
<dbReference type="Pfam" id="PF08448">
    <property type="entry name" value="PAS_4"/>
    <property type="match status" value="2"/>
</dbReference>
<dbReference type="NCBIfam" id="TIGR00229">
    <property type="entry name" value="sensory_box"/>
    <property type="match status" value="3"/>
</dbReference>
<feature type="domain" description="PAS" evidence="9">
    <location>
        <begin position="461"/>
        <end position="533"/>
    </location>
</feature>
<dbReference type="EMBL" id="SMLW01000527">
    <property type="protein sequence ID" value="MTI25601.1"/>
    <property type="molecule type" value="Genomic_DNA"/>
</dbReference>
<protein>
    <recommendedName>
        <fullName evidence="2">histidine kinase</fullName>
        <ecNumber evidence="2">2.7.13.3</ecNumber>
    </recommendedName>
</protein>
<evidence type="ECO:0000256" key="7">
    <source>
        <dbReference type="SAM" id="Phobius"/>
    </source>
</evidence>
<dbReference type="Pfam" id="PF02518">
    <property type="entry name" value="HATPase_c"/>
    <property type="match status" value="1"/>
</dbReference>
<name>A0ABW9RPI0_9BACT</name>
<feature type="coiled-coil region" evidence="6">
    <location>
        <begin position="593"/>
        <end position="620"/>
    </location>
</feature>
<feature type="domain" description="PAC" evidence="10">
    <location>
        <begin position="282"/>
        <end position="333"/>
    </location>
</feature>
<evidence type="ECO:0000256" key="5">
    <source>
        <dbReference type="ARBA" id="ARBA00022777"/>
    </source>
</evidence>
<reference evidence="11 12" key="1">
    <citation type="submission" date="2019-02" db="EMBL/GenBank/DDBJ databases">
        <authorList>
            <person name="Goldberg S.R."/>
            <person name="Haltli B.A."/>
            <person name="Correa H."/>
            <person name="Russell K.G."/>
        </authorList>
    </citation>
    <scope>NUCLEOTIDE SEQUENCE [LARGE SCALE GENOMIC DNA]</scope>
    <source>
        <strain evidence="11 12">JCM 16186</strain>
    </source>
</reference>
<feature type="domain" description="Histidine kinase" evidence="8">
    <location>
        <begin position="627"/>
        <end position="836"/>
    </location>
</feature>
<dbReference type="InterPro" id="IPR004358">
    <property type="entry name" value="Sig_transdc_His_kin-like_C"/>
</dbReference>
<dbReference type="SMART" id="SM00387">
    <property type="entry name" value="HATPase_c"/>
    <property type="match status" value="1"/>
</dbReference>
<dbReference type="SUPFAM" id="SSF47384">
    <property type="entry name" value="Homodimeric domain of signal transducing histidine kinase"/>
    <property type="match status" value="1"/>
</dbReference>
<dbReference type="SMART" id="SM00086">
    <property type="entry name" value="PAC"/>
    <property type="match status" value="4"/>
</dbReference>
<dbReference type="Proteomes" id="UP000798808">
    <property type="component" value="Unassembled WGS sequence"/>
</dbReference>
<feature type="domain" description="PAC" evidence="10">
    <location>
        <begin position="550"/>
        <end position="602"/>
    </location>
</feature>
<dbReference type="SUPFAM" id="SSF55785">
    <property type="entry name" value="PYP-like sensor domain (PAS domain)"/>
    <property type="match status" value="4"/>
</dbReference>
<keyword evidence="7" id="KW-0812">Transmembrane</keyword>